<name>A0A5N0UMV9_9PSEU</name>
<dbReference type="GO" id="GO:0005886">
    <property type="term" value="C:plasma membrane"/>
    <property type="evidence" value="ECO:0007669"/>
    <property type="project" value="UniProtKB-SubCell"/>
</dbReference>
<evidence type="ECO:0000256" key="5">
    <source>
        <dbReference type="SAM" id="Phobius"/>
    </source>
</evidence>
<dbReference type="InterPro" id="IPR036259">
    <property type="entry name" value="MFS_trans_sf"/>
</dbReference>
<dbReference type="AlphaFoldDB" id="A0A5N0UMV9"/>
<evidence type="ECO:0000256" key="2">
    <source>
        <dbReference type="ARBA" id="ARBA00022692"/>
    </source>
</evidence>
<organism evidence="7 8">
    <name type="scientific">Amycolatopsis acidicola</name>
    <dbReference type="NCBI Taxonomy" id="2596893"/>
    <lineage>
        <taxon>Bacteria</taxon>
        <taxon>Bacillati</taxon>
        <taxon>Actinomycetota</taxon>
        <taxon>Actinomycetes</taxon>
        <taxon>Pseudonocardiales</taxon>
        <taxon>Pseudonocardiaceae</taxon>
        <taxon>Amycolatopsis</taxon>
    </lineage>
</organism>
<feature type="transmembrane region" description="Helical" evidence="5">
    <location>
        <begin position="94"/>
        <end position="114"/>
    </location>
</feature>
<reference evidence="7" key="1">
    <citation type="submission" date="2019-09" db="EMBL/GenBank/DDBJ databases">
        <authorList>
            <person name="Teo W.F.A."/>
            <person name="Duangmal K."/>
        </authorList>
    </citation>
    <scope>NUCLEOTIDE SEQUENCE [LARGE SCALE GENOMIC DNA]</scope>
    <source>
        <strain evidence="7">K81G1</strain>
    </source>
</reference>
<feature type="domain" description="Major facilitator superfamily (MFS) profile" evidence="6">
    <location>
        <begin position="22"/>
        <end position="409"/>
    </location>
</feature>
<dbReference type="PANTHER" id="PTHR23528:SF1">
    <property type="entry name" value="MAJOR FACILITATOR SUPERFAMILY (MFS) PROFILE DOMAIN-CONTAINING PROTEIN"/>
    <property type="match status" value="1"/>
</dbReference>
<protein>
    <submittedName>
        <fullName evidence="7">MFS transporter</fullName>
    </submittedName>
</protein>
<keyword evidence="2 5" id="KW-0812">Transmembrane</keyword>
<evidence type="ECO:0000256" key="1">
    <source>
        <dbReference type="ARBA" id="ARBA00004651"/>
    </source>
</evidence>
<feature type="transmembrane region" description="Helical" evidence="5">
    <location>
        <begin position="25"/>
        <end position="48"/>
    </location>
</feature>
<dbReference type="PANTHER" id="PTHR23528">
    <property type="match status" value="1"/>
</dbReference>
<feature type="transmembrane region" description="Helical" evidence="5">
    <location>
        <begin position="297"/>
        <end position="315"/>
    </location>
</feature>
<feature type="transmembrane region" description="Helical" evidence="5">
    <location>
        <begin position="384"/>
        <end position="405"/>
    </location>
</feature>
<keyword evidence="4 5" id="KW-0472">Membrane</keyword>
<feature type="transmembrane region" description="Helical" evidence="5">
    <location>
        <begin position="60"/>
        <end position="82"/>
    </location>
</feature>
<feature type="transmembrane region" description="Helical" evidence="5">
    <location>
        <begin position="321"/>
        <end position="345"/>
    </location>
</feature>
<dbReference type="EMBL" id="VMNW02000150">
    <property type="protein sequence ID" value="KAA9149142.1"/>
    <property type="molecule type" value="Genomic_DNA"/>
</dbReference>
<evidence type="ECO:0000256" key="4">
    <source>
        <dbReference type="ARBA" id="ARBA00023136"/>
    </source>
</evidence>
<dbReference type="InterPro" id="IPR020846">
    <property type="entry name" value="MFS_dom"/>
</dbReference>
<dbReference type="OrthoDB" id="7584869at2"/>
<feature type="transmembrane region" description="Helical" evidence="5">
    <location>
        <begin position="120"/>
        <end position="141"/>
    </location>
</feature>
<feature type="transmembrane region" description="Helical" evidence="5">
    <location>
        <begin position="357"/>
        <end position="378"/>
    </location>
</feature>
<evidence type="ECO:0000256" key="3">
    <source>
        <dbReference type="ARBA" id="ARBA00022989"/>
    </source>
</evidence>
<dbReference type="RefSeq" id="WP_144759801.1">
    <property type="nucleotide sequence ID" value="NZ_VMNW02000150.1"/>
</dbReference>
<proteinExistence type="predicted"/>
<feature type="transmembrane region" description="Helical" evidence="5">
    <location>
        <begin position="262"/>
        <end position="285"/>
    </location>
</feature>
<comment type="caution">
    <text evidence="7">The sequence shown here is derived from an EMBL/GenBank/DDBJ whole genome shotgun (WGS) entry which is preliminary data.</text>
</comment>
<dbReference type="SUPFAM" id="SSF103473">
    <property type="entry name" value="MFS general substrate transporter"/>
    <property type="match status" value="1"/>
</dbReference>
<dbReference type="Proteomes" id="UP000319769">
    <property type="component" value="Unassembled WGS sequence"/>
</dbReference>
<dbReference type="Gene3D" id="1.20.1250.20">
    <property type="entry name" value="MFS general substrate transporter like domains"/>
    <property type="match status" value="2"/>
</dbReference>
<gene>
    <name evidence="7" type="ORF">FPZ12_043865</name>
</gene>
<keyword evidence="3 5" id="KW-1133">Transmembrane helix</keyword>
<evidence type="ECO:0000259" key="6">
    <source>
        <dbReference type="PROSITE" id="PS50850"/>
    </source>
</evidence>
<evidence type="ECO:0000313" key="7">
    <source>
        <dbReference type="EMBL" id="KAA9149142.1"/>
    </source>
</evidence>
<feature type="transmembrane region" description="Helical" evidence="5">
    <location>
        <begin position="153"/>
        <end position="176"/>
    </location>
</feature>
<sequence>MIDAPPSAEATTGARALRLGRLGPFLLLGQFAWALPGAASGTLLAAVLADTDPARKVAVFTTYAVAGAITSAVGTVAGGLLSDRTRSRLGRRSPWLLGSACLAAIALAATGFTTNQVLTGALYALFQLGIGVWAAALAALIPDHVPSGAVGRASAFAGFGFLAGQTAGGVLAGAWVTTPSAGLKIVPWLMVLVAVALAAGVRDNGERPARRRFQLRDLVPPASRDFWLAFAGRFLFILAILMITTFQLYLFTDFLGLPTGEAGRSVSLATLLVGVLAGVAVAGAGVLSDRFRRTKPFVLGAPLLLAIGLIPLLAAPGPVTAMVFFGIAGLTLGTYLSVDQALMVAVLPDPQTAARDLGVLSIGSTLPGVVAPIAGGILAGSAGYLAVFVTALVLAVAAAAVVLGIRSVK</sequence>
<accession>A0A5N0UMV9</accession>
<feature type="transmembrane region" description="Helical" evidence="5">
    <location>
        <begin position="226"/>
        <end position="250"/>
    </location>
</feature>
<dbReference type="Pfam" id="PF07690">
    <property type="entry name" value="MFS_1"/>
    <property type="match status" value="1"/>
</dbReference>
<comment type="subcellular location">
    <subcellularLocation>
        <location evidence="1">Cell membrane</location>
        <topology evidence="1">Multi-pass membrane protein</topology>
    </subcellularLocation>
</comment>
<dbReference type="InterPro" id="IPR011701">
    <property type="entry name" value="MFS"/>
</dbReference>
<keyword evidence="8" id="KW-1185">Reference proteome</keyword>
<dbReference type="PROSITE" id="PS50850">
    <property type="entry name" value="MFS"/>
    <property type="match status" value="1"/>
</dbReference>
<feature type="transmembrane region" description="Helical" evidence="5">
    <location>
        <begin position="188"/>
        <end position="205"/>
    </location>
</feature>
<dbReference type="GO" id="GO:0022857">
    <property type="term" value="F:transmembrane transporter activity"/>
    <property type="evidence" value="ECO:0007669"/>
    <property type="project" value="InterPro"/>
</dbReference>
<evidence type="ECO:0000313" key="8">
    <source>
        <dbReference type="Proteomes" id="UP000319769"/>
    </source>
</evidence>